<comment type="caution">
    <text evidence="1">The sequence shown here is derived from an EMBL/GenBank/DDBJ whole genome shotgun (WGS) entry which is preliminary data.</text>
</comment>
<evidence type="ECO:0008006" key="3">
    <source>
        <dbReference type="Google" id="ProtNLM"/>
    </source>
</evidence>
<sequence>MPEADGRMMLETWCKAAESAFKIRHDIAHGVPVNAEGAVAFNRNPRWHGELRSREHTDFWADEPVLKLVRDSMAVLVRMISELQNGHISTDDVSSADMRMKALRSAASILGDPSFEKY</sequence>
<dbReference type="RefSeq" id="WP_141322108.1">
    <property type="nucleotide sequence ID" value="NZ_BJNI01000015.1"/>
</dbReference>
<protein>
    <recommendedName>
        <fullName evidence="3">Apea-like HEPN domain-containing protein</fullName>
    </recommendedName>
</protein>
<accession>A0A844AI69</accession>
<organism evidence="1 2">
    <name type="scientific">Rhizobium fredii</name>
    <name type="common">Sinorhizobium fredii</name>
    <dbReference type="NCBI Taxonomy" id="380"/>
    <lineage>
        <taxon>Bacteria</taxon>
        <taxon>Pseudomonadati</taxon>
        <taxon>Pseudomonadota</taxon>
        <taxon>Alphaproteobacteria</taxon>
        <taxon>Hyphomicrobiales</taxon>
        <taxon>Rhizobiaceae</taxon>
        <taxon>Sinorhizobium/Ensifer group</taxon>
        <taxon>Sinorhizobium</taxon>
    </lineage>
</organism>
<reference evidence="1 2" key="1">
    <citation type="journal article" date="2013" name="Genome Biol.">
        <title>Comparative genomics of the core and accessory genomes of 48 Sinorhizobium strains comprising five genospecies.</title>
        <authorList>
            <person name="Sugawara M."/>
            <person name="Epstein B."/>
            <person name="Badgley B.D."/>
            <person name="Unno T."/>
            <person name="Xu L."/>
            <person name="Reese J."/>
            <person name="Gyaneshwar P."/>
            <person name="Denny R."/>
            <person name="Mudge J."/>
            <person name="Bharti A.K."/>
            <person name="Farmer A.D."/>
            <person name="May G.D."/>
            <person name="Woodward J.E."/>
            <person name="Medigue C."/>
            <person name="Vallenet D."/>
            <person name="Lajus A."/>
            <person name="Rouy Z."/>
            <person name="Martinez-Vaz B."/>
            <person name="Tiffin P."/>
            <person name="Young N.D."/>
            <person name="Sadowsky M.J."/>
        </authorList>
    </citation>
    <scope>NUCLEOTIDE SEQUENCE [LARGE SCALE GENOMIC DNA]</scope>
    <source>
        <strain evidence="1 2">USDA205</strain>
    </source>
</reference>
<gene>
    <name evidence="1" type="ORF">GHK48_27050</name>
</gene>
<evidence type="ECO:0000313" key="1">
    <source>
        <dbReference type="EMBL" id="MQX11802.1"/>
    </source>
</evidence>
<dbReference type="AlphaFoldDB" id="A0A844AI69"/>
<evidence type="ECO:0000313" key="2">
    <source>
        <dbReference type="Proteomes" id="UP000466694"/>
    </source>
</evidence>
<proteinExistence type="predicted"/>
<name>A0A844AI69_RHIFR</name>
<dbReference type="Proteomes" id="UP000466694">
    <property type="component" value="Unassembled WGS sequence"/>
</dbReference>
<dbReference type="EMBL" id="WISZ01000197">
    <property type="protein sequence ID" value="MQX11802.1"/>
    <property type="molecule type" value="Genomic_DNA"/>
</dbReference>